<dbReference type="AlphaFoldDB" id="A0A6V7V9W3"/>
<reference evidence="2 3" key="1">
    <citation type="submission" date="2020-08" db="EMBL/GenBank/DDBJ databases">
        <authorList>
            <person name="Koutsovoulos G."/>
            <person name="Danchin GJ E."/>
        </authorList>
    </citation>
    <scope>NUCLEOTIDE SEQUENCE [LARGE SCALE GENOMIC DNA]</scope>
</reference>
<proteinExistence type="predicted"/>
<name>A0A6V7V9W3_MELEN</name>
<evidence type="ECO:0000256" key="1">
    <source>
        <dbReference type="SAM" id="Phobius"/>
    </source>
</evidence>
<accession>A0A6V7V9W3</accession>
<evidence type="ECO:0000313" key="2">
    <source>
        <dbReference type="EMBL" id="CAD2171697.1"/>
    </source>
</evidence>
<keyword evidence="1" id="KW-0472">Membrane</keyword>
<gene>
    <name evidence="2" type="ORF">MENT_LOCUS23203</name>
</gene>
<evidence type="ECO:0000313" key="3">
    <source>
        <dbReference type="Proteomes" id="UP000580250"/>
    </source>
</evidence>
<sequence length="85" mass="10317">MLILPKKHFKTHKKALYPPPPVAVSTFYNFTKKYINAYFVKCPFLSLKMQRASTRILFLLFYFVFKFFLFLFPYFFILLVNLDNE</sequence>
<organism evidence="2 3">
    <name type="scientific">Meloidogyne enterolobii</name>
    <name type="common">Root-knot nematode worm</name>
    <name type="synonym">Meloidogyne mayaguensis</name>
    <dbReference type="NCBI Taxonomy" id="390850"/>
    <lineage>
        <taxon>Eukaryota</taxon>
        <taxon>Metazoa</taxon>
        <taxon>Ecdysozoa</taxon>
        <taxon>Nematoda</taxon>
        <taxon>Chromadorea</taxon>
        <taxon>Rhabditida</taxon>
        <taxon>Tylenchina</taxon>
        <taxon>Tylenchomorpha</taxon>
        <taxon>Tylenchoidea</taxon>
        <taxon>Meloidogynidae</taxon>
        <taxon>Meloidogyninae</taxon>
        <taxon>Meloidogyne</taxon>
    </lineage>
</organism>
<protein>
    <submittedName>
        <fullName evidence="2">Uncharacterized protein</fullName>
    </submittedName>
</protein>
<keyword evidence="1" id="KW-1133">Transmembrane helix</keyword>
<feature type="transmembrane region" description="Helical" evidence="1">
    <location>
        <begin position="56"/>
        <end position="80"/>
    </location>
</feature>
<dbReference type="EMBL" id="CAJEWN010000188">
    <property type="protein sequence ID" value="CAD2171697.1"/>
    <property type="molecule type" value="Genomic_DNA"/>
</dbReference>
<dbReference type="Proteomes" id="UP000580250">
    <property type="component" value="Unassembled WGS sequence"/>
</dbReference>
<keyword evidence="1" id="KW-0812">Transmembrane</keyword>
<comment type="caution">
    <text evidence="2">The sequence shown here is derived from an EMBL/GenBank/DDBJ whole genome shotgun (WGS) entry which is preliminary data.</text>
</comment>